<reference evidence="2" key="2">
    <citation type="submission" date="2019-10" db="EMBL/GenBank/DDBJ databases">
        <title>A de novo genome assembly of a pear dwarfing rootstock.</title>
        <authorList>
            <person name="Wang F."/>
            <person name="Wang J."/>
            <person name="Li S."/>
            <person name="Zhang Y."/>
            <person name="Fang M."/>
            <person name="Ma L."/>
            <person name="Zhao Y."/>
            <person name="Jiang S."/>
        </authorList>
    </citation>
    <scope>NUCLEOTIDE SEQUENCE [LARGE SCALE GENOMIC DNA]</scope>
</reference>
<gene>
    <name evidence="1" type="ORF">D8674_000387</name>
</gene>
<evidence type="ECO:0000313" key="2">
    <source>
        <dbReference type="Proteomes" id="UP000327157"/>
    </source>
</evidence>
<reference evidence="1 2" key="3">
    <citation type="submission" date="2019-11" db="EMBL/GenBank/DDBJ databases">
        <title>A de novo genome assembly of a pear dwarfing rootstock.</title>
        <authorList>
            <person name="Wang F."/>
            <person name="Wang J."/>
            <person name="Li S."/>
            <person name="Zhang Y."/>
            <person name="Fang M."/>
            <person name="Ma L."/>
            <person name="Zhao Y."/>
            <person name="Jiang S."/>
        </authorList>
    </citation>
    <scope>NUCLEOTIDE SEQUENCE [LARGE SCALE GENOMIC DNA]</scope>
    <source>
        <strain evidence="1">S2</strain>
        <tissue evidence="1">Leaf</tissue>
    </source>
</reference>
<dbReference type="EMBL" id="SMOL01000768">
    <property type="protein sequence ID" value="KAB2597467.1"/>
    <property type="molecule type" value="Genomic_DNA"/>
</dbReference>
<comment type="caution">
    <text evidence="1">The sequence shown here is derived from an EMBL/GenBank/DDBJ whole genome shotgun (WGS) entry which is preliminary data.</text>
</comment>
<proteinExistence type="predicted"/>
<dbReference type="AlphaFoldDB" id="A0A5N5F3C1"/>
<reference evidence="1 2" key="1">
    <citation type="submission" date="2019-09" db="EMBL/GenBank/DDBJ databases">
        <authorList>
            <person name="Ou C."/>
        </authorList>
    </citation>
    <scope>NUCLEOTIDE SEQUENCE [LARGE SCALE GENOMIC DNA]</scope>
    <source>
        <strain evidence="1">S2</strain>
        <tissue evidence="1">Leaf</tissue>
    </source>
</reference>
<name>A0A5N5F3C1_9ROSA</name>
<evidence type="ECO:0000313" key="1">
    <source>
        <dbReference type="EMBL" id="KAB2597467.1"/>
    </source>
</evidence>
<keyword evidence="2" id="KW-1185">Reference proteome</keyword>
<protein>
    <submittedName>
        <fullName evidence="1">DUF21 domain-containing protein</fullName>
    </submittedName>
</protein>
<dbReference type="Proteomes" id="UP000327157">
    <property type="component" value="Chromosome 1"/>
</dbReference>
<sequence>MISIDLYKSTTKLHTHLPSKALGGLEEDTKISGAGSGGASRACVRDEATESVDCRLRKEEKLNGGRLGICGR</sequence>
<accession>A0A5N5F3C1</accession>
<organism evidence="1 2">
    <name type="scientific">Pyrus ussuriensis x Pyrus communis</name>
    <dbReference type="NCBI Taxonomy" id="2448454"/>
    <lineage>
        <taxon>Eukaryota</taxon>
        <taxon>Viridiplantae</taxon>
        <taxon>Streptophyta</taxon>
        <taxon>Embryophyta</taxon>
        <taxon>Tracheophyta</taxon>
        <taxon>Spermatophyta</taxon>
        <taxon>Magnoliopsida</taxon>
        <taxon>eudicotyledons</taxon>
        <taxon>Gunneridae</taxon>
        <taxon>Pentapetalae</taxon>
        <taxon>rosids</taxon>
        <taxon>fabids</taxon>
        <taxon>Rosales</taxon>
        <taxon>Rosaceae</taxon>
        <taxon>Amygdaloideae</taxon>
        <taxon>Maleae</taxon>
        <taxon>Pyrus</taxon>
    </lineage>
</organism>